<reference evidence="3" key="1">
    <citation type="submission" date="2017-02" db="UniProtKB">
        <authorList>
            <consortium name="WormBaseParasite"/>
        </authorList>
    </citation>
    <scope>IDENTIFICATION</scope>
</reference>
<dbReference type="AlphaFoldDB" id="A0A0N4TEM0"/>
<protein>
    <submittedName>
        <fullName evidence="3">Four helix bundle protein</fullName>
    </submittedName>
</protein>
<dbReference type="WBParaSite" id="BPAG_0000665801-mRNA-1">
    <property type="protein sequence ID" value="BPAG_0000665801-mRNA-1"/>
    <property type="gene ID" value="BPAG_0000665801"/>
</dbReference>
<organism evidence="3">
    <name type="scientific">Brugia pahangi</name>
    <name type="common">Filarial nematode worm</name>
    <dbReference type="NCBI Taxonomy" id="6280"/>
    <lineage>
        <taxon>Eukaryota</taxon>
        <taxon>Metazoa</taxon>
        <taxon>Ecdysozoa</taxon>
        <taxon>Nematoda</taxon>
        <taxon>Chromadorea</taxon>
        <taxon>Rhabditida</taxon>
        <taxon>Spirurina</taxon>
        <taxon>Spiruromorpha</taxon>
        <taxon>Filarioidea</taxon>
        <taxon>Onchocercidae</taxon>
        <taxon>Brugia</taxon>
    </lineage>
</organism>
<dbReference type="EMBL" id="UZAD01006282">
    <property type="protein sequence ID" value="VDN87806.1"/>
    <property type="molecule type" value="Genomic_DNA"/>
</dbReference>
<reference evidence="1 2" key="2">
    <citation type="submission" date="2018-11" db="EMBL/GenBank/DDBJ databases">
        <authorList>
            <consortium name="Pathogen Informatics"/>
        </authorList>
    </citation>
    <scope>NUCLEOTIDE SEQUENCE [LARGE SCALE GENOMIC DNA]</scope>
</reference>
<keyword evidence="2" id="KW-1185">Reference proteome</keyword>
<evidence type="ECO:0000313" key="1">
    <source>
        <dbReference type="EMBL" id="VDN87806.1"/>
    </source>
</evidence>
<name>A0A0N4TEM0_BRUPA</name>
<dbReference type="Proteomes" id="UP000278627">
    <property type="component" value="Unassembled WGS sequence"/>
</dbReference>
<gene>
    <name evidence="1" type="ORF">BPAG_LOCUS6620</name>
</gene>
<proteinExistence type="predicted"/>
<evidence type="ECO:0000313" key="3">
    <source>
        <dbReference type="WBParaSite" id="BPAG_0000665801-mRNA-1"/>
    </source>
</evidence>
<sequence>MKTNNVLASIELENYFSELFLDKSRHSIVRFGQKVERAKR</sequence>
<evidence type="ECO:0000313" key="2">
    <source>
        <dbReference type="Proteomes" id="UP000278627"/>
    </source>
</evidence>
<accession>A0A0N4TEM0</accession>